<organism evidence="1 2">
    <name type="scientific">Segatella baroniae F0067</name>
    <dbReference type="NCBI Taxonomy" id="1115809"/>
    <lineage>
        <taxon>Bacteria</taxon>
        <taxon>Pseudomonadati</taxon>
        <taxon>Bacteroidota</taxon>
        <taxon>Bacteroidia</taxon>
        <taxon>Bacteroidales</taxon>
        <taxon>Prevotellaceae</taxon>
        <taxon>Segatella</taxon>
    </lineage>
</organism>
<proteinExistence type="predicted"/>
<reference evidence="1 2" key="1">
    <citation type="submission" date="2013-08" db="EMBL/GenBank/DDBJ databases">
        <authorList>
            <person name="Durkin A.S."/>
            <person name="Haft D.R."/>
            <person name="McCorrison J."/>
            <person name="Torralba M."/>
            <person name="Gillis M."/>
            <person name="Haft D.H."/>
            <person name="Methe B."/>
            <person name="Sutton G."/>
            <person name="Nelson K.E."/>
        </authorList>
    </citation>
    <scope>NUCLEOTIDE SEQUENCE [LARGE SCALE GENOMIC DNA]</scope>
    <source>
        <strain evidence="1 2">F0067</strain>
    </source>
</reference>
<sequence>MYIDKDCWGQFSVCDLTAKELQLIHEALKTYVRCNFGNVSQENCARILRLDFEYNNIMGYDKETDKQEVDTGRGRLCQTSPRKTLY</sequence>
<name>U2QFZ7_9BACT</name>
<dbReference type="EMBL" id="AWEY01000007">
    <property type="protein sequence ID" value="ERK40248.1"/>
    <property type="molecule type" value="Genomic_DNA"/>
</dbReference>
<dbReference type="AlphaFoldDB" id="U2QFZ7"/>
<dbReference type="Proteomes" id="UP000016648">
    <property type="component" value="Unassembled WGS sequence"/>
</dbReference>
<evidence type="ECO:0000313" key="2">
    <source>
        <dbReference type="Proteomes" id="UP000016648"/>
    </source>
</evidence>
<gene>
    <name evidence="1" type="ORF">HMPREF9135_0475</name>
</gene>
<keyword evidence="2" id="KW-1185">Reference proteome</keyword>
<protein>
    <submittedName>
        <fullName evidence="1">Uncharacterized protein</fullName>
    </submittedName>
</protein>
<evidence type="ECO:0000313" key="1">
    <source>
        <dbReference type="EMBL" id="ERK40248.1"/>
    </source>
</evidence>
<comment type="caution">
    <text evidence="1">The sequence shown here is derived from an EMBL/GenBank/DDBJ whole genome shotgun (WGS) entry which is preliminary data.</text>
</comment>
<accession>U2QFZ7</accession>
<dbReference type="PATRIC" id="fig|1115809.3.peg.295"/>